<keyword evidence="9" id="KW-0133">Cell shape</keyword>
<dbReference type="PRINTS" id="PR00725">
    <property type="entry name" value="DADACBPTASE1"/>
</dbReference>
<evidence type="ECO:0000256" key="11">
    <source>
        <dbReference type="ARBA" id="ARBA00023316"/>
    </source>
</evidence>
<dbReference type="InterPro" id="IPR018044">
    <property type="entry name" value="Peptidase_S11"/>
</dbReference>
<comment type="function">
    <text evidence="1">Removes C-terminal D-alanyl residues from sugar-peptide cell wall precursors.</text>
</comment>
<feature type="binding site" evidence="14">
    <location>
        <position position="219"/>
    </location>
    <ligand>
        <name>substrate</name>
    </ligand>
</feature>
<dbReference type="GO" id="GO:0006508">
    <property type="term" value="P:proteolysis"/>
    <property type="evidence" value="ECO:0007669"/>
    <property type="project" value="UniProtKB-KW"/>
</dbReference>
<comment type="caution">
    <text evidence="18">The sequence shown here is derived from an EMBL/GenBank/DDBJ whole genome shotgun (WGS) entry which is preliminary data.</text>
</comment>
<dbReference type="SUPFAM" id="SSF56601">
    <property type="entry name" value="beta-lactamase/transpeptidase-like"/>
    <property type="match status" value="1"/>
</dbReference>
<dbReference type="InterPro" id="IPR015956">
    <property type="entry name" value="Peniciliin-bd_prot_C_sf"/>
</dbReference>
<dbReference type="SMART" id="SM00936">
    <property type="entry name" value="PBP5_C"/>
    <property type="match status" value="1"/>
</dbReference>
<evidence type="ECO:0000256" key="14">
    <source>
        <dbReference type="PIRSR" id="PIRSR618044-2"/>
    </source>
</evidence>
<dbReference type="PANTHER" id="PTHR21581">
    <property type="entry name" value="D-ALANYL-D-ALANINE CARBOXYPEPTIDASE"/>
    <property type="match status" value="1"/>
</dbReference>
<evidence type="ECO:0000256" key="1">
    <source>
        <dbReference type="ARBA" id="ARBA00003217"/>
    </source>
</evidence>
<dbReference type="GO" id="GO:0009252">
    <property type="term" value="P:peptidoglycan biosynthetic process"/>
    <property type="evidence" value="ECO:0007669"/>
    <property type="project" value="UniProtKB-KW"/>
</dbReference>
<reference evidence="18" key="1">
    <citation type="submission" date="2022-07" db="EMBL/GenBank/DDBJ databases">
        <title>Parvularcula maris sp. nov., an algicidal bacterium isolated from seawater.</title>
        <authorList>
            <person name="Li F."/>
        </authorList>
    </citation>
    <scope>NUCLEOTIDE SEQUENCE</scope>
    <source>
        <strain evidence="18">BGMRC 0090</strain>
    </source>
</reference>
<evidence type="ECO:0000256" key="5">
    <source>
        <dbReference type="ARBA" id="ARBA00022645"/>
    </source>
</evidence>
<keyword evidence="6" id="KW-0645">Protease</keyword>
<feature type="domain" description="Peptidase S11 D-Ala-D-Ala carboxypeptidase A C-terminal" evidence="17">
    <location>
        <begin position="269"/>
        <end position="359"/>
    </location>
</feature>
<dbReference type="Gene3D" id="3.40.710.10">
    <property type="entry name" value="DD-peptidase/beta-lactamase superfamily"/>
    <property type="match status" value="1"/>
</dbReference>
<feature type="signal peptide" evidence="16">
    <location>
        <begin position="1"/>
        <end position="20"/>
    </location>
</feature>
<organism evidence="18 19">
    <name type="scientific">Parvularcula maris</name>
    <dbReference type="NCBI Taxonomy" id="2965077"/>
    <lineage>
        <taxon>Bacteria</taxon>
        <taxon>Pseudomonadati</taxon>
        <taxon>Pseudomonadota</taxon>
        <taxon>Alphaproteobacteria</taxon>
        <taxon>Parvularculales</taxon>
        <taxon>Parvularculaceae</taxon>
        <taxon>Parvularcula</taxon>
    </lineage>
</organism>
<keyword evidence="5 18" id="KW-0121">Carboxypeptidase</keyword>
<evidence type="ECO:0000256" key="13">
    <source>
        <dbReference type="PIRSR" id="PIRSR618044-1"/>
    </source>
</evidence>
<dbReference type="Pfam" id="PF07943">
    <property type="entry name" value="PBP5_C"/>
    <property type="match status" value="1"/>
</dbReference>
<evidence type="ECO:0000313" key="19">
    <source>
        <dbReference type="Proteomes" id="UP001142610"/>
    </source>
</evidence>
<evidence type="ECO:0000256" key="7">
    <source>
        <dbReference type="ARBA" id="ARBA00022729"/>
    </source>
</evidence>
<keyword evidence="7 16" id="KW-0732">Signal</keyword>
<feature type="active site" evidence="13">
    <location>
        <position position="117"/>
    </location>
</feature>
<proteinExistence type="inferred from homology"/>
<feature type="active site" description="Acyl-ester intermediate" evidence="13">
    <location>
        <position position="57"/>
    </location>
</feature>
<evidence type="ECO:0000256" key="10">
    <source>
        <dbReference type="ARBA" id="ARBA00022984"/>
    </source>
</evidence>
<keyword evidence="11" id="KW-0961">Cell wall biogenesis/degradation</keyword>
<comment type="similarity">
    <text evidence="3 15">Belongs to the peptidase S11 family.</text>
</comment>
<dbReference type="GO" id="GO:0071555">
    <property type="term" value="P:cell wall organization"/>
    <property type="evidence" value="ECO:0007669"/>
    <property type="project" value="UniProtKB-KW"/>
</dbReference>
<comment type="pathway">
    <text evidence="2">Cell wall biogenesis; peptidoglycan biosynthesis.</text>
</comment>
<evidence type="ECO:0000256" key="12">
    <source>
        <dbReference type="ARBA" id="ARBA00034000"/>
    </source>
</evidence>
<dbReference type="EMBL" id="JANIBC010000014">
    <property type="protein sequence ID" value="MCQ8186235.1"/>
    <property type="molecule type" value="Genomic_DNA"/>
</dbReference>
<dbReference type="InterPro" id="IPR001967">
    <property type="entry name" value="Peptidase_S11_N"/>
</dbReference>
<dbReference type="EC" id="3.4.16.4" evidence="4"/>
<evidence type="ECO:0000256" key="15">
    <source>
        <dbReference type="RuleBase" id="RU004016"/>
    </source>
</evidence>
<dbReference type="RefSeq" id="WP_256620137.1">
    <property type="nucleotide sequence ID" value="NZ_JANIBC010000014.1"/>
</dbReference>
<evidence type="ECO:0000256" key="4">
    <source>
        <dbReference type="ARBA" id="ARBA00012448"/>
    </source>
</evidence>
<protein>
    <recommendedName>
        <fullName evidence="4">serine-type D-Ala-D-Ala carboxypeptidase</fullName>
        <ecNumber evidence="4">3.4.16.4</ecNumber>
    </recommendedName>
</protein>
<dbReference type="InterPro" id="IPR037167">
    <property type="entry name" value="Peptidase_S11_C_sf"/>
</dbReference>
<dbReference type="PANTHER" id="PTHR21581:SF6">
    <property type="entry name" value="TRAFFICKING PROTEIN PARTICLE COMPLEX SUBUNIT 12"/>
    <property type="match status" value="1"/>
</dbReference>
<feature type="chain" id="PRO_5040723345" description="serine-type D-Ala-D-Ala carboxypeptidase" evidence="16">
    <location>
        <begin position="21"/>
        <end position="382"/>
    </location>
</feature>
<accession>A0A9X2LAP7</accession>
<dbReference type="GO" id="GO:0008360">
    <property type="term" value="P:regulation of cell shape"/>
    <property type="evidence" value="ECO:0007669"/>
    <property type="project" value="UniProtKB-KW"/>
</dbReference>
<evidence type="ECO:0000256" key="8">
    <source>
        <dbReference type="ARBA" id="ARBA00022801"/>
    </source>
</evidence>
<evidence type="ECO:0000256" key="2">
    <source>
        <dbReference type="ARBA" id="ARBA00004752"/>
    </source>
</evidence>
<dbReference type="SUPFAM" id="SSF69189">
    <property type="entry name" value="Penicillin-binding protein associated domain"/>
    <property type="match status" value="1"/>
</dbReference>
<dbReference type="Gene3D" id="2.60.410.10">
    <property type="entry name" value="D-Ala-D-Ala carboxypeptidase, C-terminal domain"/>
    <property type="match status" value="1"/>
</dbReference>
<evidence type="ECO:0000259" key="17">
    <source>
        <dbReference type="SMART" id="SM00936"/>
    </source>
</evidence>
<name>A0A9X2LAP7_9PROT</name>
<dbReference type="Pfam" id="PF00768">
    <property type="entry name" value="Peptidase_S11"/>
    <property type="match status" value="1"/>
</dbReference>
<evidence type="ECO:0000256" key="3">
    <source>
        <dbReference type="ARBA" id="ARBA00007164"/>
    </source>
</evidence>
<gene>
    <name evidence="18" type="ORF">NOG11_12675</name>
</gene>
<feature type="active site" description="Proton acceptor" evidence="13">
    <location>
        <position position="60"/>
    </location>
</feature>
<dbReference type="InterPro" id="IPR012338">
    <property type="entry name" value="Beta-lactam/transpept-like"/>
</dbReference>
<dbReference type="GO" id="GO:0009002">
    <property type="term" value="F:serine-type D-Ala-D-Ala carboxypeptidase activity"/>
    <property type="evidence" value="ECO:0007669"/>
    <property type="project" value="UniProtKB-EC"/>
</dbReference>
<comment type="catalytic activity">
    <reaction evidence="12">
        <text>Preferential cleavage: (Ac)2-L-Lys-D-Ala-|-D-Ala. Also transpeptidation of peptidyl-alanyl moieties that are N-acyl substituents of D-alanine.</text>
        <dbReference type="EC" id="3.4.16.4"/>
    </reaction>
</comment>
<dbReference type="InterPro" id="IPR012907">
    <property type="entry name" value="Peptidase_S11_C"/>
</dbReference>
<keyword evidence="8" id="KW-0378">Hydrolase</keyword>
<evidence type="ECO:0000313" key="18">
    <source>
        <dbReference type="EMBL" id="MCQ8186235.1"/>
    </source>
</evidence>
<keyword evidence="10" id="KW-0573">Peptidoglycan synthesis</keyword>
<evidence type="ECO:0000256" key="16">
    <source>
        <dbReference type="SAM" id="SignalP"/>
    </source>
</evidence>
<sequence length="382" mass="41368">MKRTALAALSLLTLTAPAFAQNEGLVRTKASHAVIMDVASGEFLYGKDADTPVPPASMSKLMTAAVVLDLIKQGKLTPETPFTVSEKAWRTGGSKMFVLVDTDITVENLLKGIIVQSGNDACIVVAENIAGSEEAFAELMNARAKAWGLDQSSFGNPTGLPHPEQRMSMRDLAKLARHIWYEYPEYRYIFSIPEFTWSKITQSNRNPLIGAMEGARGMKTGHTDEAGYGVVGLAERDGEARIAVVTGLDSEAARRSAAIDLMDEAFDSFDEATFFEAGDLVGYADVFAGREESVPLRIDQEVRFLLHKRTLSGAEAEVSYQGPLRAPIKEGEQVAVLTLTMPGQPTRDYPVYTAGEVKGLGFFKKVQLGLQQLLTPPGSDGA</sequence>
<evidence type="ECO:0000256" key="6">
    <source>
        <dbReference type="ARBA" id="ARBA00022670"/>
    </source>
</evidence>
<keyword evidence="19" id="KW-1185">Reference proteome</keyword>
<dbReference type="AlphaFoldDB" id="A0A9X2LAP7"/>
<dbReference type="Proteomes" id="UP001142610">
    <property type="component" value="Unassembled WGS sequence"/>
</dbReference>
<evidence type="ECO:0000256" key="9">
    <source>
        <dbReference type="ARBA" id="ARBA00022960"/>
    </source>
</evidence>